<dbReference type="InterPro" id="IPR036890">
    <property type="entry name" value="HATPase_C_sf"/>
</dbReference>
<keyword evidence="5" id="KW-0472">Membrane</keyword>
<dbReference type="Pfam" id="PF00072">
    <property type="entry name" value="Response_reg"/>
    <property type="match status" value="1"/>
</dbReference>
<dbReference type="InterPro" id="IPR000700">
    <property type="entry name" value="PAS-assoc_C"/>
</dbReference>
<sequence length="708" mass="78261">MSATPAKHRDRQARYALLLALAISFLGSVFGVAFGIMAGVVAGVEALIVGFCMIVTGGLLVVALLQPKIASGVIAGLLGIFFVFHLNAGSIVAFNQSGSLLRTLPYLPWFFPLVIFHYFTNMGFYKRPIDLLIRLGPLPIVTVVMIHLAGDFDIEEFDAIVTFLASFVAFVLCVGLYARNRDAEIRHMAEVEASLRRADELRVNEERFRLLSRATNDLIWDADLRSGRIWWNDALQDVYGYDPAELSRDLEAWDRWVHPEDRENVLGGLQAVMEGAGSHWGAEYRLICADGRVMEVVDRALLLRDEAGQPIRMVGSTTDVTRLRDLERKLRQSQKMEAIGQLTGGIAHDFNNLLTIILGNAEILSEMTAHDAKMQRLAETTMLAAERGANLTNRLLAFARKQPLAPRQLEPGKLLNSLQGLIQRTINEDIEIEFIADPMAQDIEVDPGQFENAVLNLVINARDAMPAGGKLGIEIRNLVLDDQDEQHLEGKNVGNFVMIEVRDNGHGMPPEVVERAFEPFFTTKAPGKGSGMGLAMVWGFVKQSNGHARIRSIPGQGTKVRLYFPTATDSQVVETLREPVPSQYHNASGRILVVEDDEIVREHVVMQLQSLGYEVEAAPSAIGAIALLDGAGKFDLLFTDIIMPGGMNGRQLADQALLRDPSLRVLFTSGYSEDVIVHQGRLDPDVELLSKPYRRIELAAKVARILSE</sequence>
<feature type="transmembrane region" description="Helical" evidence="5">
    <location>
        <begin position="46"/>
        <end position="65"/>
    </location>
</feature>
<evidence type="ECO:0000259" key="9">
    <source>
        <dbReference type="PROSITE" id="PS50113"/>
    </source>
</evidence>
<dbReference type="CDD" id="cd00130">
    <property type="entry name" value="PAS"/>
    <property type="match status" value="1"/>
</dbReference>
<dbReference type="SUPFAM" id="SSF55785">
    <property type="entry name" value="PYP-like sensor domain (PAS domain)"/>
    <property type="match status" value="1"/>
</dbReference>
<dbReference type="InterPro" id="IPR011006">
    <property type="entry name" value="CheY-like_superfamily"/>
</dbReference>
<evidence type="ECO:0000313" key="11">
    <source>
        <dbReference type="Proteomes" id="UP000648908"/>
    </source>
</evidence>
<feature type="domain" description="PAS" evidence="8">
    <location>
        <begin position="204"/>
        <end position="276"/>
    </location>
</feature>
<dbReference type="Pfam" id="PF02518">
    <property type="entry name" value="HATPase_c"/>
    <property type="match status" value="1"/>
</dbReference>
<dbReference type="PROSITE" id="PS50110">
    <property type="entry name" value="RESPONSE_REGULATORY"/>
    <property type="match status" value="1"/>
</dbReference>
<gene>
    <name evidence="10" type="ORF">JL811_06820</name>
</gene>
<feature type="transmembrane region" description="Helical" evidence="5">
    <location>
        <begin position="160"/>
        <end position="178"/>
    </location>
</feature>
<dbReference type="InterPro" id="IPR001610">
    <property type="entry name" value="PAC"/>
</dbReference>
<dbReference type="NCBIfam" id="TIGR00229">
    <property type="entry name" value="sensory_box"/>
    <property type="match status" value="1"/>
</dbReference>
<feature type="transmembrane region" description="Helical" evidence="5">
    <location>
        <begin position="131"/>
        <end position="148"/>
    </location>
</feature>
<organism evidence="10 11">
    <name type="scientific">Szabonella alba</name>
    <dbReference type="NCBI Taxonomy" id="2804194"/>
    <lineage>
        <taxon>Bacteria</taxon>
        <taxon>Pseudomonadati</taxon>
        <taxon>Pseudomonadota</taxon>
        <taxon>Alphaproteobacteria</taxon>
        <taxon>Rhodobacterales</taxon>
        <taxon>Paracoccaceae</taxon>
        <taxon>Szabonella</taxon>
    </lineage>
</organism>
<comment type="catalytic activity">
    <reaction evidence="1">
        <text>ATP + protein L-histidine = ADP + protein N-phospho-L-histidine.</text>
        <dbReference type="EC" id="2.7.13.3"/>
    </reaction>
</comment>
<dbReference type="AlphaFoldDB" id="A0A8K0VB24"/>
<dbReference type="Gene3D" id="3.30.565.10">
    <property type="entry name" value="Histidine kinase-like ATPase, C-terminal domain"/>
    <property type="match status" value="1"/>
</dbReference>
<dbReference type="Pfam" id="PF00512">
    <property type="entry name" value="HisKA"/>
    <property type="match status" value="1"/>
</dbReference>
<evidence type="ECO:0000256" key="4">
    <source>
        <dbReference type="PROSITE-ProRule" id="PRU00169"/>
    </source>
</evidence>
<dbReference type="SUPFAM" id="SSF55874">
    <property type="entry name" value="ATPase domain of HSP90 chaperone/DNA topoisomerase II/histidine kinase"/>
    <property type="match status" value="1"/>
</dbReference>
<evidence type="ECO:0000259" key="7">
    <source>
        <dbReference type="PROSITE" id="PS50110"/>
    </source>
</evidence>
<evidence type="ECO:0000259" key="6">
    <source>
        <dbReference type="PROSITE" id="PS50109"/>
    </source>
</evidence>
<feature type="transmembrane region" description="Helical" evidence="5">
    <location>
        <begin position="72"/>
        <end position="94"/>
    </location>
</feature>
<comment type="caution">
    <text evidence="10">The sequence shown here is derived from an EMBL/GenBank/DDBJ whole genome shotgun (WGS) entry which is preliminary data.</text>
</comment>
<evidence type="ECO:0000256" key="3">
    <source>
        <dbReference type="ARBA" id="ARBA00022553"/>
    </source>
</evidence>
<dbReference type="InterPro" id="IPR035965">
    <property type="entry name" value="PAS-like_dom_sf"/>
</dbReference>
<dbReference type="PROSITE" id="PS50109">
    <property type="entry name" value="HIS_KIN"/>
    <property type="match status" value="1"/>
</dbReference>
<dbReference type="SMART" id="SM00086">
    <property type="entry name" value="PAC"/>
    <property type="match status" value="1"/>
</dbReference>
<dbReference type="Gene3D" id="3.30.450.20">
    <property type="entry name" value="PAS domain"/>
    <property type="match status" value="1"/>
</dbReference>
<dbReference type="InterPro" id="IPR003661">
    <property type="entry name" value="HisK_dim/P_dom"/>
</dbReference>
<dbReference type="Gene3D" id="3.40.50.2300">
    <property type="match status" value="1"/>
</dbReference>
<dbReference type="InterPro" id="IPR003594">
    <property type="entry name" value="HATPase_dom"/>
</dbReference>
<name>A0A8K0VB24_9RHOB</name>
<keyword evidence="3 4" id="KW-0597">Phosphoprotein</keyword>
<dbReference type="PANTHER" id="PTHR43065">
    <property type="entry name" value="SENSOR HISTIDINE KINASE"/>
    <property type="match status" value="1"/>
</dbReference>
<feature type="domain" description="Response regulatory" evidence="7">
    <location>
        <begin position="590"/>
        <end position="706"/>
    </location>
</feature>
<evidence type="ECO:0000256" key="1">
    <source>
        <dbReference type="ARBA" id="ARBA00000085"/>
    </source>
</evidence>
<dbReference type="SMART" id="SM00388">
    <property type="entry name" value="HisKA"/>
    <property type="match status" value="1"/>
</dbReference>
<dbReference type="CDD" id="cd00082">
    <property type="entry name" value="HisKA"/>
    <property type="match status" value="1"/>
</dbReference>
<feature type="modified residue" description="4-aspartylphosphate" evidence="4">
    <location>
        <position position="640"/>
    </location>
</feature>
<dbReference type="PROSITE" id="PS50112">
    <property type="entry name" value="PAS"/>
    <property type="match status" value="1"/>
</dbReference>
<dbReference type="InterPro" id="IPR004358">
    <property type="entry name" value="Sig_transdc_His_kin-like_C"/>
</dbReference>
<feature type="transmembrane region" description="Helical" evidence="5">
    <location>
        <begin position="106"/>
        <end position="124"/>
    </location>
</feature>
<proteinExistence type="predicted"/>
<dbReference type="InterPro" id="IPR013655">
    <property type="entry name" value="PAS_fold_3"/>
</dbReference>
<accession>A0A8K0VB24</accession>
<keyword evidence="11" id="KW-1185">Reference proteome</keyword>
<reference evidence="10" key="1">
    <citation type="submission" date="2021-01" db="EMBL/GenBank/DDBJ databases">
        <title>Tabrizicola alba sp. nov. a motile alkaliphilic bacterium isolated from a soda lake.</title>
        <authorList>
            <person name="Szuroczki S."/>
            <person name="Abbaszade G."/>
            <person name="Schumann P."/>
            <person name="Toth E."/>
        </authorList>
    </citation>
    <scope>NUCLEOTIDE SEQUENCE</scope>
    <source>
        <strain evidence="10">DMG-N-6</strain>
    </source>
</reference>
<dbReference type="PRINTS" id="PR00344">
    <property type="entry name" value="BCTRLSENSOR"/>
</dbReference>
<evidence type="ECO:0000259" key="8">
    <source>
        <dbReference type="PROSITE" id="PS50112"/>
    </source>
</evidence>
<dbReference type="PANTHER" id="PTHR43065:SF49">
    <property type="entry name" value="HISTIDINE KINASE"/>
    <property type="match status" value="1"/>
</dbReference>
<keyword evidence="5" id="KW-0812">Transmembrane</keyword>
<dbReference type="InterPro" id="IPR005467">
    <property type="entry name" value="His_kinase_dom"/>
</dbReference>
<dbReference type="InterPro" id="IPR000014">
    <property type="entry name" value="PAS"/>
</dbReference>
<dbReference type="InterPro" id="IPR001789">
    <property type="entry name" value="Sig_transdc_resp-reg_receiver"/>
</dbReference>
<dbReference type="SUPFAM" id="SSF52172">
    <property type="entry name" value="CheY-like"/>
    <property type="match status" value="1"/>
</dbReference>
<protein>
    <recommendedName>
        <fullName evidence="2">histidine kinase</fullName>
        <ecNumber evidence="2">2.7.13.3</ecNumber>
    </recommendedName>
</protein>
<keyword evidence="5" id="KW-1133">Transmembrane helix</keyword>
<dbReference type="SMART" id="SM00448">
    <property type="entry name" value="REC"/>
    <property type="match status" value="1"/>
</dbReference>
<dbReference type="Proteomes" id="UP000648908">
    <property type="component" value="Unassembled WGS sequence"/>
</dbReference>
<dbReference type="Gene3D" id="1.10.287.130">
    <property type="match status" value="1"/>
</dbReference>
<dbReference type="EC" id="2.7.13.3" evidence="2"/>
<dbReference type="SMART" id="SM00387">
    <property type="entry name" value="HATPase_c"/>
    <property type="match status" value="1"/>
</dbReference>
<dbReference type="InterPro" id="IPR036097">
    <property type="entry name" value="HisK_dim/P_sf"/>
</dbReference>
<dbReference type="Pfam" id="PF08447">
    <property type="entry name" value="PAS_3"/>
    <property type="match status" value="1"/>
</dbReference>
<dbReference type="GO" id="GO:0000155">
    <property type="term" value="F:phosphorelay sensor kinase activity"/>
    <property type="evidence" value="ECO:0007669"/>
    <property type="project" value="InterPro"/>
</dbReference>
<dbReference type="RefSeq" id="WP_202687733.1">
    <property type="nucleotide sequence ID" value="NZ_JAESVN010000002.1"/>
</dbReference>
<feature type="domain" description="Histidine kinase" evidence="6">
    <location>
        <begin position="345"/>
        <end position="568"/>
    </location>
</feature>
<dbReference type="EMBL" id="JAESVN010000002">
    <property type="protein sequence ID" value="MBL4916933.1"/>
    <property type="molecule type" value="Genomic_DNA"/>
</dbReference>
<evidence type="ECO:0000313" key="10">
    <source>
        <dbReference type="EMBL" id="MBL4916933.1"/>
    </source>
</evidence>
<evidence type="ECO:0000256" key="5">
    <source>
        <dbReference type="SAM" id="Phobius"/>
    </source>
</evidence>
<dbReference type="SMART" id="SM00091">
    <property type="entry name" value="PAS"/>
    <property type="match status" value="1"/>
</dbReference>
<feature type="domain" description="PAC" evidence="9">
    <location>
        <begin position="280"/>
        <end position="332"/>
    </location>
</feature>
<evidence type="ECO:0000256" key="2">
    <source>
        <dbReference type="ARBA" id="ARBA00012438"/>
    </source>
</evidence>
<feature type="transmembrane region" description="Helical" evidence="5">
    <location>
        <begin position="15"/>
        <end position="40"/>
    </location>
</feature>
<dbReference type="SUPFAM" id="SSF47384">
    <property type="entry name" value="Homodimeric domain of signal transducing histidine kinase"/>
    <property type="match status" value="1"/>
</dbReference>
<dbReference type="PROSITE" id="PS50113">
    <property type="entry name" value="PAC"/>
    <property type="match status" value="1"/>
</dbReference>